<evidence type="ECO:0000256" key="2">
    <source>
        <dbReference type="SAM" id="Phobius"/>
    </source>
</evidence>
<gene>
    <name evidence="3" type="ORF">J7W16_00840</name>
</gene>
<keyword evidence="2" id="KW-1133">Transmembrane helix</keyword>
<feature type="region of interest" description="Disordered" evidence="1">
    <location>
        <begin position="294"/>
        <end position="341"/>
    </location>
</feature>
<feature type="transmembrane region" description="Helical" evidence="2">
    <location>
        <begin position="30"/>
        <end position="47"/>
    </location>
</feature>
<keyword evidence="4" id="KW-1185">Reference proteome</keyword>
<dbReference type="EMBL" id="JAGKSQ010000001">
    <property type="protein sequence ID" value="MBP3949659.1"/>
    <property type="molecule type" value="Genomic_DNA"/>
</dbReference>
<accession>A0A940WXI3</accession>
<feature type="transmembrane region" description="Helical" evidence="2">
    <location>
        <begin position="6"/>
        <end position="23"/>
    </location>
</feature>
<evidence type="ECO:0000313" key="4">
    <source>
        <dbReference type="Proteomes" id="UP000678228"/>
    </source>
</evidence>
<feature type="compositionally biased region" description="Basic and acidic residues" evidence="1">
    <location>
        <begin position="294"/>
        <end position="320"/>
    </location>
</feature>
<name>A0A940WXI3_9BACI</name>
<feature type="transmembrane region" description="Helical" evidence="2">
    <location>
        <begin position="53"/>
        <end position="71"/>
    </location>
</feature>
<comment type="caution">
    <text evidence="3">The sequence shown here is derived from an EMBL/GenBank/DDBJ whole genome shotgun (WGS) entry which is preliminary data.</text>
</comment>
<protein>
    <submittedName>
        <fullName evidence="3">Uncharacterized protein</fullName>
    </submittedName>
</protein>
<reference evidence="3" key="1">
    <citation type="submission" date="2021-03" db="EMBL/GenBank/DDBJ databases">
        <title>Bacillus suaedae sp. nov., isolated from Suaeda aralocaspica.</title>
        <authorList>
            <person name="Lei R.F.R."/>
        </authorList>
    </citation>
    <scope>NUCLEOTIDE SEQUENCE</scope>
    <source>
        <strain evidence="3">YZJH907-2</strain>
    </source>
</reference>
<evidence type="ECO:0000313" key="3">
    <source>
        <dbReference type="EMBL" id="MBP3949659.1"/>
    </source>
</evidence>
<dbReference type="Proteomes" id="UP000678228">
    <property type="component" value="Unassembled WGS sequence"/>
</dbReference>
<keyword evidence="2" id="KW-0472">Membrane</keyword>
<dbReference type="RefSeq" id="WP_210595038.1">
    <property type="nucleotide sequence ID" value="NZ_JAGKSQ010000001.1"/>
</dbReference>
<sequence>MIYIFPFVGALVLYFILPLLPVALTKKARYIVILNTLLLTLLYLALVNLGSTWVAIFAVCTLLPLTAYLFFTRVILVQENQTDDVGFSQIERHETVKDEKIENEVEVNYIDEVEVEAEHHDIELEELEEETFLQEEVNLDLTSEIPVLDHLAEIPKEDITEELVEDEINEVSNSFEEDSESEDEFDFLLRKREVPKKREVVDLTDGGDSEDEQLFENREQLFAEVEDEGILLKEEQEGIPLSIDVPTIAKNVVETEEKSEENVINPNQVTFEEIDDLVNDETVDATEEETEVLEELKNEETDSDVRVETRPNEAPEKLEDTATADETDIDKSSLSNGTEAEGKRMDSGILSLVLKELTWIKKQNGEELYEQTLLGNLQNKLHPRDYYLFASLLRDLYISQQDYVKLKNLMLDLRERYVHQPVLLEEINYYLNQIQ</sequence>
<evidence type="ECO:0000256" key="1">
    <source>
        <dbReference type="SAM" id="MobiDB-lite"/>
    </source>
</evidence>
<organism evidence="3 4">
    <name type="scientific">Halalkalibacter suaedae</name>
    <dbReference type="NCBI Taxonomy" id="2822140"/>
    <lineage>
        <taxon>Bacteria</taxon>
        <taxon>Bacillati</taxon>
        <taxon>Bacillota</taxon>
        <taxon>Bacilli</taxon>
        <taxon>Bacillales</taxon>
        <taxon>Bacillaceae</taxon>
        <taxon>Halalkalibacter</taxon>
    </lineage>
</organism>
<dbReference type="AlphaFoldDB" id="A0A940WXI3"/>
<keyword evidence="2" id="KW-0812">Transmembrane</keyword>
<proteinExistence type="predicted"/>